<protein>
    <submittedName>
        <fullName evidence="9">Nitrate ABC transporter ATP-binding protein</fullName>
    </submittedName>
</protein>
<evidence type="ECO:0000256" key="6">
    <source>
        <dbReference type="ARBA" id="ARBA00022840"/>
    </source>
</evidence>
<dbReference type="PROSITE" id="PS50893">
    <property type="entry name" value="ABC_TRANSPORTER_2"/>
    <property type="match status" value="2"/>
</dbReference>
<keyword evidence="7" id="KW-0472">Membrane</keyword>
<feature type="domain" description="ABC transporter" evidence="8">
    <location>
        <begin position="310"/>
        <end position="540"/>
    </location>
</feature>
<dbReference type="CDD" id="cd03293">
    <property type="entry name" value="ABC_NrtD_SsuB_transporters"/>
    <property type="match status" value="2"/>
</dbReference>
<keyword evidence="3" id="KW-0813">Transport</keyword>
<dbReference type="SUPFAM" id="SSF52540">
    <property type="entry name" value="P-loop containing nucleoside triphosphate hydrolases"/>
    <property type="match status" value="2"/>
</dbReference>
<sequence>MTTAASPILTLSGLTKSYTGSGGTTHVLDGIDLEIAEGEFVAILGFSGAGKTTLINSVAGLVEPDGGEILLRGEPVSGPGKDRGLVFQSYSLFPWLTVEANVALAVDAVHKDKSKAERAALVRQKVELVGLGHAMDRKPAQLSGGMRQRVAVARALAMEPEILLLDEPLSALDALTRAKLQDEIERIRKEEGRTILLVTNDVDEALLLADRVAVLTPAPAARIGEIYAVNVARPRDREAVNDDPAYQKLRAEIIAYLGSLNDQSGSVGESAVDLPEVVPLDLVQKRDSRPPKAYRDAARSPVEKRYLEFFKLDKVYPTPKGPLKVVDDFNLIMDKGEFVSLIGHSGCGKSTVLTMAAGLNEITDGGIVLDNREIDVAGPDKAVVFQAPSLMPWLTARENVTLGVDRVYPHASRDERRDIVDYYLDRVGLVDAKEKMAAEMSNGMRQRVGIARAFALSPRLLLLDEPFGMLDSLTRWDLQDVLVETWNRTKVTAIMVTHDVDEAILLADRVVMMTNGPNATIGKVLKVDLPRPRDRKALLETPQFYQYRQEVLHFLAEYDHGPAAKAA</sequence>
<keyword evidence="4" id="KW-1003">Cell membrane</keyword>
<dbReference type="InterPro" id="IPR003593">
    <property type="entry name" value="AAA+_ATPase"/>
</dbReference>
<evidence type="ECO:0000256" key="5">
    <source>
        <dbReference type="ARBA" id="ARBA00022741"/>
    </source>
</evidence>
<evidence type="ECO:0000313" key="9">
    <source>
        <dbReference type="EMBL" id="MEL1249383.1"/>
    </source>
</evidence>
<keyword evidence="5" id="KW-0547">Nucleotide-binding</keyword>
<evidence type="ECO:0000256" key="7">
    <source>
        <dbReference type="ARBA" id="ARBA00023136"/>
    </source>
</evidence>
<gene>
    <name evidence="9" type="ORF">AAEO60_01720</name>
</gene>
<reference evidence="9 10" key="1">
    <citation type="submission" date="2024-04" db="EMBL/GenBank/DDBJ databases">
        <title>Aurantiacibacter sp. DGU6 16S ribosomal RNA gene Genome sequencing and assembly.</title>
        <authorList>
            <person name="Park S."/>
        </authorList>
    </citation>
    <scope>NUCLEOTIDE SEQUENCE [LARGE SCALE GENOMIC DNA]</scope>
    <source>
        <strain evidence="9 10">DGU6</strain>
    </source>
</reference>
<dbReference type="Gene3D" id="3.40.50.300">
    <property type="entry name" value="P-loop containing nucleotide triphosphate hydrolases"/>
    <property type="match status" value="2"/>
</dbReference>
<accession>A0ABU9IBR6</accession>
<feature type="domain" description="ABC transporter" evidence="8">
    <location>
        <begin position="9"/>
        <end position="242"/>
    </location>
</feature>
<comment type="caution">
    <text evidence="9">The sequence shown here is derived from an EMBL/GenBank/DDBJ whole genome shotgun (WGS) entry which is preliminary data.</text>
</comment>
<keyword evidence="6 9" id="KW-0067">ATP-binding</keyword>
<evidence type="ECO:0000256" key="1">
    <source>
        <dbReference type="ARBA" id="ARBA00004202"/>
    </source>
</evidence>
<dbReference type="InterPro" id="IPR027417">
    <property type="entry name" value="P-loop_NTPase"/>
</dbReference>
<dbReference type="InterPro" id="IPR017871">
    <property type="entry name" value="ABC_transporter-like_CS"/>
</dbReference>
<evidence type="ECO:0000256" key="2">
    <source>
        <dbReference type="ARBA" id="ARBA00005417"/>
    </source>
</evidence>
<evidence type="ECO:0000313" key="10">
    <source>
        <dbReference type="Proteomes" id="UP001497045"/>
    </source>
</evidence>
<evidence type="ECO:0000256" key="4">
    <source>
        <dbReference type="ARBA" id="ARBA00022475"/>
    </source>
</evidence>
<dbReference type="SMART" id="SM00382">
    <property type="entry name" value="AAA"/>
    <property type="match status" value="2"/>
</dbReference>
<proteinExistence type="inferred from homology"/>
<keyword evidence="10" id="KW-1185">Reference proteome</keyword>
<dbReference type="PANTHER" id="PTHR42788:SF13">
    <property type="entry name" value="ALIPHATIC SULFONATES IMPORT ATP-BINDING PROTEIN SSUB"/>
    <property type="match status" value="1"/>
</dbReference>
<evidence type="ECO:0000256" key="3">
    <source>
        <dbReference type="ARBA" id="ARBA00022448"/>
    </source>
</evidence>
<dbReference type="InterPro" id="IPR050166">
    <property type="entry name" value="ABC_transporter_ATP-bind"/>
</dbReference>
<evidence type="ECO:0000259" key="8">
    <source>
        <dbReference type="PROSITE" id="PS50893"/>
    </source>
</evidence>
<comment type="subcellular location">
    <subcellularLocation>
        <location evidence="1">Cell membrane</location>
        <topology evidence="1">Peripheral membrane protein</topology>
    </subcellularLocation>
</comment>
<organism evidence="9 10">
    <name type="scientific">Aurantiacibacter gilvus</name>
    <dbReference type="NCBI Taxonomy" id="3139141"/>
    <lineage>
        <taxon>Bacteria</taxon>
        <taxon>Pseudomonadati</taxon>
        <taxon>Pseudomonadota</taxon>
        <taxon>Alphaproteobacteria</taxon>
        <taxon>Sphingomonadales</taxon>
        <taxon>Erythrobacteraceae</taxon>
        <taxon>Aurantiacibacter</taxon>
    </lineage>
</organism>
<dbReference type="PROSITE" id="PS00211">
    <property type="entry name" value="ABC_TRANSPORTER_1"/>
    <property type="match status" value="1"/>
</dbReference>
<name>A0ABU9IBR6_9SPHN</name>
<dbReference type="InterPro" id="IPR005890">
    <property type="entry name" value="NO3_transporter_ATP-bd-like"/>
</dbReference>
<dbReference type="Pfam" id="PF00005">
    <property type="entry name" value="ABC_tran"/>
    <property type="match status" value="2"/>
</dbReference>
<dbReference type="PANTHER" id="PTHR42788">
    <property type="entry name" value="TAURINE IMPORT ATP-BINDING PROTEIN-RELATED"/>
    <property type="match status" value="1"/>
</dbReference>
<dbReference type="RefSeq" id="WP_341671918.1">
    <property type="nucleotide sequence ID" value="NZ_JBBYHV010000001.1"/>
</dbReference>
<dbReference type="EMBL" id="JBBYHV010000001">
    <property type="protein sequence ID" value="MEL1249383.1"/>
    <property type="molecule type" value="Genomic_DNA"/>
</dbReference>
<dbReference type="InterPro" id="IPR003439">
    <property type="entry name" value="ABC_transporter-like_ATP-bd"/>
</dbReference>
<dbReference type="Proteomes" id="UP001497045">
    <property type="component" value="Unassembled WGS sequence"/>
</dbReference>
<comment type="similarity">
    <text evidence="2">Belongs to the ABC transporter superfamily.</text>
</comment>
<dbReference type="GO" id="GO:0005524">
    <property type="term" value="F:ATP binding"/>
    <property type="evidence" value="ECO:0007669"/>
    <property type="project" value="UniProtKB-KW"/>
</dbReference>
<dbReference type="NCBIfam" id="TIGR01184">
    <property type="entry name" value="ntrCD"/>
    <property type="match status" value="2"/>
</dbReference>